<dbReference type="SUPFAM" id="SSF53756">
    <property type="entry name" value="UDP-Glycosyltransferase/glycogen phosphorylase"/>
    <property type="match status" value="1"/>
</dbReference>
<keyword evidence="6" id="KW-0443">Lipid metabolism</keyword>
<dbReference type="EC" id="2.4.1.182" evidence="1"/>
<dbReference type="PANTHER" id="PTHR30372:SF4">
    <property type="entry name" value="LIPID-A-DISACCHARIDE SYNTHASE, MITOCHONDRIAL-RELATED"/>
    <property type="match status" value="1"/>
</dbReference>
<evidence type="ECO:0000256" key="6">
    <source>
        <dbReference type="ARBA" id="ARBA00023098"/>
    </source>
</evidence>
<dbReference type="GO" id="GO:0005543">
    <property type="term" value="F:phospholipid binding"/>
    <property type="evidence" value="ECO:0007669"/>
    <property type="project" value="TreeGrafter"/>
</dbReference>
<evidence type="ECO:0000256" key="3">
    <source>
        <dbReference type="ARBA" id="ARBA00022556"/>
    </source>
</evidence>
<dbReference type="PANTHER" id="PTHR30372">
    <property type="entry name" value="LIPID-A-DISACCHARIDE SYNTHASE"/>
    <property type="match status" value="1"/>
</dbReference>
<dbReference type="InterPro" id="IPR003835">
    <property type="entry name" value="Glyco_trans_19"/>
</dbReference>
<proteinExistence type="predicted"/>
<evidence type="ECO:0000256" key="5">
    <source>
        <dbReference type="ARBA" id="ARBA00022679"/>
    </source>
</evidence>
<keyword evidence="3" id="KW-0441">Lipid A biosynthesis</keyword>
<dbReference type="GO" id="GO:0009245">
    <property type="term" value="P:lipid A biosynthetic process"/>
    <property type="evidence" value="ECO:0007669"/>
    <property type="project" value="UniProtKB-KW"/>
</dbReference>
<reference evidence="8" key="1">
    <citation type="submission" date="2018-05" db="EMBL/GenBank/DDBJ databases">
        <authorList>
            <person name="Lanie J.A."/>
            <person name="Ng W.-L."/>
            <person name="Kazmierczak K.M."/>
            <person name="Andrzejewski T.M."/>
            <person name="Davidsen T.M."/>
            <person name="Wayne K.J."/>
            <person name="Tettelin H."/>
            <person name="Glass J.I."/>
            <person name="Rusch D."/>
            <person name="Podicherti R."/>
            <person name="Tsui H.-C.T."/>
            <person name="Winkler M.E."/>
        </authorList>
    </citation>
    <scope>NUCLEOTIDE SEQUENCE</scope>
</reference>
<dbReference type="EMBL" id="UINC01031295">
    <property type="protein sequence ID" value="SVB17114.1"/>
    <property type="molecule type" value="Genomic_DNA"/>
</dbReference>
<feature type="non-terminal residue" evidence="8">
    <location>
        <position position="302"/>
    </location>
</feature>
<name>A0A382BTZ9_9ZZZZ</name>
<sequence length="302" mass="35571">MLIIDGVGGAKMEPFMQNQFYSLKDFKSMGIIEILFSIKKYLKIINSLSKYIAKHKYDLIITIDSPDFNYPLSKKIKKYQQDTNIIHFVAPTVWAWRPSRAKKFAKVYNEIFTLFSFENKFFEKYNLKSTCIGHPIYYIKNNSNVVKTKNNVAFLPGSRMGEIKSLFIYYQLAYEQLMKMNSKLQIFIPTLPHLKEEIIERTKKWKMNTIIIIDEKQIENYFLKTKIALVCSGTASLEIAKRGIPQLVIYKLNYFTELIARFFIRIKFANILNILENKMIIPEITNSKLKKNIFVKQFNNLI</sequence>
<dbReference type="GO" id="GO:0016020">
    <property type="term" value="C:membrane"/>
    <property type="evidence" value="ECO:0007669"/>
    <property type="project" value="GOC"/>
</dbReference>
<evidence type="ECO:0000256" key="4">
    <source>
        <dbReference type="ARBA" id="ARBA00022676"/>
    </source>
</evidence>
<evidence type="ECO:0000256" key="7">
    <source>
        <dbReference type="ARBA" id="ARBA00048975"/>
    </source>
</evidence>
<dbReference type="Pfam" id="PF02684">
    <property type="entry name" value="LpxB"/>
    <property type="match status" value="1"/>
</dbReference>
<organism evidence="8">
    <name type="scientific">marine metagenome</name>
    <dbReference type="NCBI Taxonomy" id="408172"/>
    <lineage>
        <taxon>unclassified sequences</taxon>
        <taxon>metagenomes</taxon>
        <taxon>ecological metagenomes</taxon>
    </lineage>
</organism>
<evidence type="ECO:0000256" key="2">
    <source>
        <dbReference type="ARBA" id="ARBA00022516"/>
    </source>
</evidence>
<comment type="catalytic activity">
    <reaction evidence="7">
        <text>a lipid X + a UDP-2-N,3-O-bis[(3R)-3-hydroxyacyl]-alpha-D-glucosamine = a lipid A disaccharide + UDP + H(+)</text>
        <dbReference type="Rhea" id="RHEA:67828"/>
        <dbReference type="ChEBI" id="CHEBI:15378"/>
        <dbReference type="ChEBI" id="CHEBI:58223"/>
        <dbReference type="ChEBI" id="CHEBI:137748"/>
        <dbReference type="ChEBI" id="CHEBI:176338"/>
        <dbReference type="ChEBI" id="CHEBI:176343"/>
        <dbReference type="EC" id="2.4.1.182"/>
    </reaction>
</comment>
<evidence type="ECO:0000256" key="1">
    <source>
        <dbReference type="ARBA" id="ARBA00012687"/>
    </source>
</evidence>
<evidence type="ECO:0000313" key="8">
    <source>
        <dbReference type="EMBL" id="SVB17114.1"/>
    </source>
</evidence>
<protein>
    <recommendedName>
        <fullName evidence="1">lipid-A-disaccharide synthase</fullName>
        <ecNumber evidence="1">2.4.1.182</ecNumber>
    </recommendedName>
</protein>
<accession>A0A382BTZ9</accession>
<gene>
    <name evidence="8" type="ORF">METZ01_LOCUS169968</name>
</gene>
<keyword evidence="2" id="KW-0444">Lipid biosynthesis</keyword>
<keyword evidence="5" id="KW-0808">Transferase</keyword>
<keyword evidence="4" id="KW-0328">Glycosyltransferase</keyword>
<dbReference type="AlphaFoldDB" id="A0A382BTZ9"/>
<dbReference type="GO" id="GO:0008915">
    <property type="term" value="F:lipid-A-disaccharide synthase activity"/>
    <property type="evidence" value="ECO:0007669"/>
    <property type="project" value="UniProtKB-EC"/>
</dbReference>